<evidence type="ECO:0000256" key="4">
    <source>
        <dbReference type="ARBA" id="ARBA00022618"/>
    </source>
</evidence>
<dbReference type="EMBL" id="LWDE02002103">
    <property type="protein sequence ID" value="KAE8238396.1"/>
    <property type="molecule type" value="Genomic_DNA"/>
</dbReference>
<protein>
    <submittedName>
        <fullName evidence="13">Uncharacterized protein</fullName>
    </submittedName>
</protein>
<dbReference type="Pfam" id="PF03271">
    <property type="entry name" value="EB1"/>
    <property type="match status" value="1"/>
</dbReference>
<dbReference type="InterPro" id="IPR036872">
    <property type="entry name" value="CH_dom_sf"/>
</dbReference>
<dbReference type="PROSITE" id="PS51230">
    <property type="entry name" value="EB1_C"/>
    <property type="match status" value="1"/>
</dbReference>
<proteinExistence type="inferred from homology"/>
<dbReference type="PANTHER" id="PTHR10623">
    <property type="entry name" value="MICROTUBULE-ASSOCIATED PROTEIN RP/EB FAMILY MEMBER"/>
    <property type="match status" value="1"/>
</dbReference>
<keyword evidence="14" id="KW-1185">Reference proteome</keyword>
<keyword evidence="4" id="KW-0132">Cell division</keyword>
<evidence type="ECO:0000256" key="1">
    <source>
        <dbReference type="ARBA" id="ARBA00004245"/>
    </source>
</evidence>
<keyword evidence="5 9" id="KW-0493">Microtubule</keyword>
<dbReference type="GO" id="GO:0051010">
    <property type="term" value="F:microtubule plus-end binding"/>
    <property type="evidence" value="ECO:0007669"/>
    <property type="project" value="UniProtKB-ARBA"/>
</dbReference>
<dbReference type="InterPro" id="IPR027328">
    <property type="entry name" value="MAPRE"/>
</dbReference>
<dbReference type="GO" id="GO:0051233">
    <property type="term" value="C:spindle midzone"/>
    <property type="evidence" value="ECO:0007669"/>
    <property type="project" value="UniProtKB-ARBA"/>
</dbReference>
<dbReference type="Gene3D" id="1.20.5.1430">
    <property type="match status" value="1"/>
</dbReference>
<keyword evidence="3" id="KW-0963">Cytoplasm</keyword>
<feature type="domain" description="EB1 C-terminal" evidence="12">
    <location>
        <begin position="180"/>
        <end position="264"/>
    </location>
</feature>
<name>A0A8X7SSU8_9BASI</name>
<dbReference type="GO" id="GO:0035371">
    <property type="term" value="C:microtubule plus-end"/>
    <property type="evidence" value="ECO:0007669"/>
    <property type="project" value="UniProtKB-ARBA"/>
</dbReference>
<feature type="region of interest" description="Disordered" evidence="10">
    <location>
        <begin position="113"/>
        <end position="171"/>
    </location>
</feature>
<dbReference type="GO" id="GO:0035372">
    <property type="term" value="P:protein localization to microtubule"/>
    <property type="evidence" value="ECO:0007669"/>
    <property type="project" value="UniProtKB-ARBA"/>
</dbReference>
<accession>A0A8X7SSU8</accession>
<organism evidence="13 14">
    <name type="scientific">Tilletia controversa</name>
    <name type="common">dwarf bunt fungus</name>
    <dbReference type="NCBI Taxonomy" id="13291"/>
    <lineage>
        <taxon>Eukaryota</taxon>
        <taxon>Fungi</taxon>
        <taxon>Dikarya</taxon>
        <taxon>Basidiomycota</taxon>
        <taxon>Ustilaginomycotina</taxon>
        <taxon>Exobasidiomycetes</taxon>
        <taxon>Tilletiales</taxon>
        <taxon>Tilletiaceae</taxon>
        <taxon>Tilletia</taxon>
    </lineage>
</organism>
<dbReference type="GO" id="GO:0072686">
    <property type="term" value="C:mitotic spindle"/>
    <property type="evidence" value="ECO:0007669"/>
    <property type="project" value="UniProtKB-ARBA"/>
</dbReference>
<dbReference type="InterPro" id="IPR036133">
    <property type="entry name" value="EB1_C_sf"/>
</dbReference>
<comment type="subcellular location">
    <subcellularLocation>
        <location evidence="1">Cytoplasm</location>
        <location evidence="1">Cytoskeleton</location>
    </subcellularLocation>
</comment>
<dbReference type="FunFam" id="1.10.418.10:FF:000028">
    <property type="entry name" value="RP/EB family microtubule-associated protein"/>
    <property type="match status" value="1"/>
</dbReference>
<feature type="region of interest" description="Disordered" evidence="10">
    <location>
        <begin position="261"/>
        <end position="283"/>
    </location>
</feature>
<keyword evidence="7" id="KW-0206">Cytoskeleton</keyword>
<evidence type="ECO:0000313" key="14">
    <source>
        <dbReference type="Proteomes" id="UP000077684"/>
    </source>
</evidence>
<keyword evidence="6" id="KW-0498">Mitosis</keyword>
<dbReference type="InterPro" id="IPR004953">
    <property type="entry name" value="EB1_C"/>
</dbReference>
<evidence type="ECO:0000256" key="3">
    <source>
        <dbReference type="ARBA" id="ARBA00022490"/>
    </source>
</evidence>
<gene>
    <name evidence="13" type="ORF">A4X06_0g8789</name>
</gene>
<feature type="domain" description="Calponin-homology (CH)" evidence="11">
    <location>
        <begin position="2"/>
        <end position="103"/>
    </location>
</feature>
<comment type="similarity">
    <text evidence="2">Belongs to the MAPRE family.</text>
</comment>
<evidence type="ECO:0000256" key="10">
    <source>
        <dbReference type="SAM" id="MobiDB-lite"/>
    </source>
</evidence>
<evidence type="ECO:0000256" key="6">
    <source>
        <dbReference type="ARBA" id="ARBA00022776"/>
    </source>
</evidence>
<feature type="compositionally biased region" description="Low complexity" evidence="10">
    <location>
        <begin position="134"/>
        <end position="155"/>
    </location>
</feature>
<evidence type="ECO:0000313" key="13">
    <source>
        <dbReference type="EMBL" id="KAE8238396.1"/>
    </source>
</evidence>
<keyword evidence="8" id="KW-0131">Cell cycle</keyword>
<comment type="caution">
    <text evidence="13">The sequence shown here is derived from an EMBL/GenBank/DDBJ whole genome shotgun (WGS) entry which is preliminary data.</text>
</comment>
<dbReference type="PROSITE" id="PS50021">
    <property type="entry name" value="CH"/>
    <property type="match status" value="1"/>
</dbReference>
<dbReference type="GO" id="GO:0051301">
    <property type="term" value="P:cell division"/>
    <property type="evidence" value="ECO:0007669"/>
    <property type="project" value="UniProtKB-KW"/>
</dbReference>
<dbReference type="GO" id="GO:0030473">
    <property type="term" value="P:nuclear migration along microtubule"/>
    <property type="evidence" value="ECO:0007669"/>
    <property type="project" value="UniProtKB-ARBA"/>
</dbReference>
<evidence type="ECO:0000259" key="12">
    <source>
        <dbReference type="PROSITE" id="PS51230"/>
    </source>
</evidence>
<reference evidence="13" key="2">
    <citation type="journal article" date="2019" name="IMA Fungus">
        <title>Genome sequencing and comparison of five Tilletia species to identify candidate genes for the detection of regulated species infecting wheat.</title>
        <authorList>
            <person name="Nguyen H.D.T."/>
            <person name="Sultana T."/>
            <person name="Kesanakurti P."/>
            <person name="Hambleton S."/>
        </authorList>
    </citation>
    <scope>NUCLEOTIDE SEQUENCE</scope>
    <source>
        <strain evidence="13">DAOMC 236426</strain>
    </source>
</reference>
<evidence type="ECO:0000256" key="8">
    <source>
        <dbReference type="ARBA" id="ARBA00023306"/>
    </source>
</evidence>
<evidence type="ECO:0000256" key="2">
    <source>
        <dbReference type="ARBA" id="ARBA00010729"/>
    </source>
</evidence>
<reference evidence="13" key="1">
    <citation type="submission" date="2016-04" db="EMBL/GenBank/DDBJ databases">
        <authorList>
            <person name="Nguyen H.D."/>
            <person name="Samba Siva P."/>
            <person name="Cullis J."/>
            <person name="Levesque C.A."/>
            <person name="Hambleton S."/>
        </authorList>
    </citation>
    <scope>NUCLEOTIDE SEQUENCE</scope>
    <source>
        <strain evidence="13">DAOMC 236426</strain>
    </source>
</reference>
<evidence type="ECO:0000256" key="7">
    <source>
        <dbReference type="ARBA" id="ARBA00023212"/>
    </source>
</evidence>
<evidence type="ECO:0000256" key="5">
    <source>
        <dbReference type="ARBA" id="ARBA00022701"/>
    </source>
</evidence>
<dbReference type="FunFam" id="1.20.5.1430:FF:000005">
    <property type="entry name" value="Eb1, isoform E"/>
    <property type="match status" value="1"/>
</dbReference>
<dbReference type="Gene3D" id="1.10.418.10">
    <property type="entry name" value="Calponin-like domain"/>
    <property type="match status" value="1"/>
</dbReference>
<dbReference type="InterPro" id="IPR001715">
    <property type="entry name" value="CH_dom"/>
</dbReference>
<sequence length="283" mass="30372">MGESRTELIQWLNDLLALHYTKVEQCGSGAVYCQIVDSIYGNVPVGKVRFEAKHEYEYVTNYKVLQETFKKNKIDKPIPVERLTKCKMQDNLEFLQWLKKYWDTHYGGQPYDPEARRAGAGAAPPPLHGASTVGGIRSSAGGPRAGSAAGSAKGSTGMGAGRRPLGGAGGAGRAAVGAGGGGVPHETIAALTGQMDELKLSVDGLEKERDFYFTKLRDIELLVQERLEGGPDGQMPDPPVADGEAESLKQIQAILYSTEDGFEVPDTVEGAEAGEPQDELETF</sequence>
<evidence type="ECO:0000259" key="11">
    <source>
        <dbReference type="PROSITE" id="PS50021"/>
    </source>
</evidence>
<evidence type="ECO:0000256" key="9">
    <source>
        <dbReference type="PROSITE-ProRule" id="PRU00576"/>
    </source>
</evidence>
<dbReference type="AlphaFoldDB" id="A0A8X7SSU8"/>
<dbReference type="SUPFAM" id="SSF140612">
    <property type="entry name" value="EB1 dimerisation domain-like"/>
    <property type="match status" value="1"/>
</dbReference>
<dbReference type="Proteomes" id="UP000077684">
    <property type="component" value="Unassembled WGS sequence"/>
</dbReference>
<feature type="compositionally biased region" description="Gly residues" evidence="10">
    <location>
        <begin position="156"/>
        <end position="171"/>
    </location>
</feature>
<dbReference type="SUPFAM" id="SSF47576">
    <property type="entry name" value="Calponin-homology domain, CH-domain"/>
    <property type="match status" value="1"/>
</dbReference>